<comment type="caution">
    <text evidence="1">The sequence shown here is derived from an EMBL/GenBank/DDBJ whole genome shotgun (WGS) entry which is preliminary data.</text>
</comment>
<keyword evidence="2" id="KW-1185">Reference proteome</keyword>
<gene>
    <name evidence="1" type="ORF">F5144DRAFT_607435</name>
</gene>
<dbReference type="Proteomes" id="UP000724584">
    <property type="component" value="Unassembled WGS sequence"/>
</dbReference>
<dbReference type="EMBL" id="JAGIZQ010000001">
    <property type="protein sequence ID" value="KAH6649213.1"/>
    <property type="molecule type" value="Genomic_DNA"/>
</dbReference>
<name>A0ACB7PMK7_9PEZI</name>
<organism evidence="1 2">
    <name type="scientific">Chaetomium tenue</name>
    <dbReference type="NCBI Taxonomy" id="1854479"/>
    <lineage>
        <taxon>Eukaryota</taxon>
        <taxon>Fungi</taxon>
        <taxon>Dikarya</taxon>
        <taxon>Ascomycota</taxon>
        <taxon>Pezizomycotina</taxon>
        <taxon>Sordariomycetes</taxon>
        <taxon>Sordariomycetidae</taxon>
        <taxon>Sordariales</taxon>
        <taxon>Chaetomiaceae</taxon>
        <taxon>Chaetomium</taxon>
    </lineage>
</organism>
<reference evidence="1 2" key="1">
    <citation type="journal article" date="2021" name="Nat. Commun.">
        <title>Genetic determinants of endophytism in the Arabidopsis root mycobiome.</title>
        <authorList>
            <person name="Mesny F."/>
            <person name="Miyauchi S."/>
            <person name="Thiergart T."/>
            <person name="Pickel B."/>
            <person name="Atanasova L."/>
            <person name="Karlsson M."/>
            <person name="Huettel B."/>
            <person name="Barry K.W."/>
            <person name="Haridas S."/>
            <person name="Chen C."/>
            <person name="Bauer D."/>
            <person name="Andreopoulos W."/>
            <person name="Pangilinan J."/>
            <person name="LaButti K."/>
            <person name="Riley R."/>
            <person name="Lipzen A."/>
            <person name="Clum A."/>
            <person name="Drula E."/>
            <person name="Henrissat B."/>
            <person name="Kohler A."/>
            <person name="Grigoriev I.V."/>
            <person name="Martin F.M."/>
            <person name="Hacquard S."/>
        </authorList>
    </citation>
    <scope>NUCLEOTIDE SEQUENCE [LARGE SCALE GENOMIC DNA]</scope>
    <source>
        <strain evidence="1 2">MPI-SDFR-AT-0079</strain>
    </source>
</reference>
<evidence type="ECO:0000313" key="2">
    <source>
        <dbReference type="Proteomes" id="UP000724584"/>
    </source>
</evidence>
<sequence length="207" mass="21964">MAILVVLCLHIACILIESWLLQLGAITHLGRLWSAGVLACPSNVPTKQAGSNSIIDTATEITGTEFDPFAVTNVIKSGILEPSSEKRIRLKERLKRAVKEFSNAGTISTSGVPGAAKILAATLCSPKDKSDVTSQPASQSTESYGNLCTAGDTEETARTMVQHDEDCSDEKKIVHLELRSLAAKLDRLAAGVNDAGAREQSSASDKE</sequence>
<accession>A0ACB7PMK7</accession>
<proteinExistence type="predicted"/>
<protein>
    <submittedName>
        <fullName evidence="1">Uncharacterized protein</fullName>
    </submittedName>
</protein>
<evidence type="ECO:0000313" key="1">
    <source>
        <dbReference type="EMBL" id="KAH6649213.1"/>
    </source>
</evidence>